<accession>A0A9X9S2D9</accession>
<dbReference type="KEGG" id="mou:OU421_08970"/>
<evidence type="ECO:0000313" key="1">
    <source>
        <dbReference type="EMBL" id="WAI00558.1"/>
    </source>
</evidence>
<dbReference type="InterPro" id="IPR052912">
    <property type="entry name" value="UPF0111_domain"/>
</dbReference>
<organism evidence="1 2">
    <name type="scientific">Methanogenium organophilum</name>
    <dbReference type="NCBI Taxonomy" id="2199"/>
    <lineage>
        <taxon>Archaea</taxon>
        <taxon>Methanobacteriati</taxon>
        <taxon>Methanobacteriota</taxon>
        <taxon>Stenosarchaea group</taxon>
        <taxon>Methanomicrobia</taxon>
        <taxon>Methanomicrobiales</taxon>
        <taxon>Methanomicrobiaceae</taxon>
        <taxon>Methanogenium</taxon>
    </lineage>
</organism>
<evidence type="ECO:0000313" key="2">
    <source>
        <dbReference type="Proteomes" id="UP001163096"/>
    </source>
</evidence>
<sequence>MDENTNEQGLKRKKYGIFGSFFPPKYDFEAMLVEQAERTLAGMEAFTRWMNEDTLTSPDALIQIGREVDLHRYNLEARLLEAFSTPFNRQDIYTFSRNMDYILNHAVETAREMHAFGVIPDEPIREMSQSLLHGTRHVLEGTRYLGTDKGRVEDSIRKGRKHVHAIEDIYITCMADLFQTNDAMEAMKKREIYYHLRGGGKALRMTLYIMHKAVVGLA</sequence>
<dbReference type="AlphaFoldDB" id="A0A9X9S2D9"/>
<dbReference type="Proteomes" id="UP001163096">
    <property type="component" value="Chromosome"/>
</dbReference>
<reference evidence="1" key="1">
    <citation type="submission" date="2022-11" db="EMBL/GenBank/DDBJ databases">
        <title>Complete genome sequence of Methanogenium organophilum DSM 3596.</title>
        <authorList>
            <person name="Chen S.-C."/>
            <person name="Lai S.-J."/>
            <person name="You Y.-T."/>
        </authorList>
    </citation>
    <scope>NUCLEOTIDE SEQUENCE</scope>
    <source>
        <strain evidence="1">DSM 3596</strain>
    </source>
</reference>
<dbReference type="PANTHER" id="PTHR37298:SF1">
    <property type="entry name" value="UPF0111 PROTEIN YKAA"/>
    <property type="match status" value="1"/>
</dbReference>
<dbReference type="PANTHER" id="PTHR37298">
    <property type="entry name" value="UPF0111 PROTEIN YKAA"/>
    <property type="match status" value="1"/>
</dbReference>
<dbReference type="EMBL" id="CP113361">
    <property type="protein sequence ID" value="WAI00558.1"/>
    <property type="molecule type" value="Genomic_DNA"/>
</dbReference>
<dbReference type="GeneID" id="76835230"/>
<dbReference type="Gene3D" id="1.20.58.220">
    <property type="entry name" value="Phosphate transport system protein phou homolog 2, domain 2"/>
    <property type="match status" value="1"/>
</dbReference>
<gene>
    <name evidence="1" type="ORF">OU421_08970</name>
</gene>
<protein>
    <submittedName>
        <fullName evidence="1">DUF47 domain-containing protein</fullName>
    </submittedName>
</protein>
<proteinExistence type="predicted"/>
<dbReference type="RefSeq" id="WP_268185760.1">
    <property type="nucleotide sequence ID" value="NZ_CP113361.1"/>
</dbReference>
<keyword evidence="2" id="KW-1185">Reference proteome</keyword>
<name>A0A9X9S2D9_METOG</name>
<dbReference type="InterPro" id="IPR038078">
    <property type="entry name" value="PhoU-like_sf"/>
</dbReference>